<evidence type="ECO:0000256" key="1">
    <source>
        <dbReference type="SAM" id="MobiDB-lite"/>
    </source>
</evidence>
<reference evidence="2" key="1">
    <citation type="submission" date="2024-04" db="UniProtKB">
        <authorList>
            <consortium name="EnsemblMetazoa"/>
        </authorList>
    </citation>
    <scope>IDENTIFICATION</scope>
    <source>
        <strain evidence="2">EBRO</strain>
    </source>
</reference>
<dbReference type="AlphaFoldDB" id="A0AAG5DWW1"/>
<proteinExistence type="predicted"/>
<evidence type="ECO:0000313" key="2">
    <source>
        <dbReference type="EnsemblMetazoa" id="ENSAATROPP015395"/>
    </source>
</evidence>
<dbReference type="Proteomes" id="UP000075880">
    <property type="component" value="Unassembled WGS sequence"/>
</dbReference>
<feature type="compositionally biased region" description="Basic and acidic residues" evidence="1">
    <location>
        <begin position="9"/>
        <end position="29"/>
    </location>
</feature>
<protein>
    <submittedName>
        <fullName evidence="2">Uncharacterized protein</fullName>
    </submittedName>
</protein>
<sequence>MVTPGAAGPHERKEEEKIKGAKGEHDKEVGTPLRTGKFIPSREKCEPDRNARRARRPVPRNGIQSVCVQCDVRFVFK</sequence>
<feature type="region of interest" description="Disordered" evidence="1">
    <location>
        <begin position="1"/>
        <end position="57"/>
    </location>
</feature>
<dbReference type="EnsemblMetazoa" id="ENSAATROPT017433">
    <property type="protein sequence ID" value="ENSAATROPP015395"/>
    <property type="gene ID" value="ENSAATROPG014245"/>
</dbReference>
<accession>A0AAG5DWW1</accession>
<name>A0AAG5DWW1_ANOAO</name>
<organism evidence="2 3">
    <name type="scientific">Anopheles atroparvus</name>
    <name type="common">European mosquito</name>
    <dbReference type="NCBI Taxonomy" id="41427"/>
    <lineage>
        <taxon>Eukaryota</taxon>
        <taxon>Metazoa</taxon>
        <taxon>Ecdysozoa</taxon>
        <taxon>Arthropoda</taxon>
        <taxon>Hexapoda</taxon>
        <taxon>Insecta</taxon>
        <taxon>Pterygota</taxon>
        <taxon>Neoptera</taxon>
        <taxon>Endopterygota</taxon>
        <taxon>Diptera</taxon>
        <taxon>Nematocera</taxon>
        <taxon>Culicoidea</taxon>
        <taxon>Culicidae</taxon>
        <taxon>Anophelinae</taxon>
        <taxon>Anopheles</taxon>
    </lineage>
</organism>
<evidence type="ECO:0000313" key="3">
    <source>
        <dbReference type="Proteomes" id="UP000075880"/>
    </source>
</evidence>
<keyword evidence="3" id="KW-1185">Reference proteome</keyword>
<feature type="compositionally biased region" description="Basic and acidic residues" evidence="1">
    <location>
        <begin position="40"/>
        <end position="51"/>
    </location>
</feature>